<dbReference type="Proteomes" id="UP000471753">
    <property type="component" value="Unassembled WGS sequence"/>
</dbReference>
<gene>
    <name evidence="1" type="ORF">GR197_16170</name>
</gene>
<proteinExistence type="predicted"/>
<evidence type="ECO:0000313" key="1">
    <source>
        <dbReference type="EMBL" id="NEJ72060.1"/>
    </source>
</evidence>
<sequence length="80" mass="8903">MMTTDRKPLSKTSINTLTAIARFRHQRRSGRVWLVGDKRISTAIIANLEAKAFVKEIALNGTPVLVLTDRGKQLVADVRS</sequence>
<dbReference type="AlphaFoldDB" id="A0A7K3UEH4"/>
<protein>
    <submittedName>
        <fullName evidence="1">Uncharacterized protein</fullName>
    </submittedName>
</protein>
<evidence type="ECO:0000313" key="2">
    <source>
        <dbReference type="Proteomes" id="UP000471753"/>
    </source>
</evidence>
<comment type="caution">
    <text evidence="1">The sequence shown here is derived from an EMBL/GenBank/DDBJ whole genome shotgun (WGS) entry which is preliminary data.</text>
</comment>
<reference evidence="1 2" key="1">
    <citation type="submission" date="2019-12" db="EMBL/GenBank/DDBJ databases">
        <title>Rhizobium genotypes associated with high levels of biological nitrogen fixation by grain legumes in a temperate-maritime cropping system.</title>
        <authorList>
            <person name="Maluk M."/>
            <person name="Francesc Ferrando Molina F."/>
            <person name="Lopez Del Egido L."/>
            <person name="Lafos M."/>
            <person name="Langarica-Fuentes A."/>
            <person name="Gebre Yohannes G."/>
            <person name="Young M.W."/>
            <person name="Martin P."/>
            <person name="Gantlett R."/>
            <person name="Kenicer G."/>
            <person name="Hawes C."/>
            <person name="Begg G.S."/>
            <person name="Quilliam R.S."/>
            <person name="Squire G.R."/>
            <person name="Poole P.S."/>
            <person name="Young P.W."/>
            <person name="Iannetta P.M."/>
            <person name="James E.K."/>
        </authorList>
    </citation>
    <scope>NUCLEOTIDE SEQUENCE [LARGE SCALE GENOMIC DNA]</scope>
    <source>
        <strain evidence="1 2">JHI366</strain>
    </source>
</reference>
<dbReference type="RefSeq" id="WP_164011266.1">
    <property type="nucleotide sequence ID" value="NZ_WUFT01000009.1"/>
</dbReference>
<accession>A0A7K3UEH4</accession>
<dbReference type="EMBL" id="WUFT01000009">
    <property type="protein sequence ID" value="NEJ72060.1"/>
    <property type="molecule type" value="Genomic_DNA"/>
</dbReference>
<name>A0A7K3UEH4_9HYPH</name>
<organism evidence="1 2">
    <name type="scientific">Rhizobium phaseoli</name>
    <dbReference type="NCBI Taxonomy" id="396"/>
    <lineage>
        <taxon>Bacteria</taxon>
        <taxon>Pseudomonadati</taxon>
        <taxon>Pseudomonadota</taxon>
        <taxon>Alphaproteobacteria</taxon>
        <taxon>Hyphomicrobiales</taxon>
        <taxon>Rhizobiaceae</taxon>
        <taxon>Rhizobium/Agrobacterium group</taxon>
        <taxon>Rhizobium</taxon>
    </lineage>
</organism>